<gene>
    <name evidence="3" type="ORF">BVG16_02525</name>
</gene>
<dbReference type="RefSeq" id="WP_158081605.1">
    <property type="nucleotide sequence ID" value="NZ_MSZX01000001.1"/>
</dbReference>
<evidence type="ECO:0000259" key="2">
    <source>
        <dbReference type="Pfam" id="PF16472"/>
    </source>
</evidence>
<feature type="chain" id="PRO_5012210834" description="Prolow-density lipoprotein receptor-related protein 1-like beta-propeller domain-containing protein" evidence="1">
    <location>
        <begin position="23"/>
        <end position="635"/>
    </location>
</feature>
<evidence type="ECO:0000313" key="4">
    <source>
        <dbReference type="Proteomes" id="UP000190188"/>
    </source>
</evidence>
<dbReference type="AlphaFoldDB" id="A0A1T2XMY1"/>
<sequence>MVNKLSWMLIALLLFVPSIATASDASNVHNAMPALEFSGYETSKVLDDQHRLLINNGSGKIRSLDLETLQPSWEKKFDSVYDVRILHNPSKLIVLAKDQGKLMKFTLSVEGNILSQQEIANPSVRTWMKQTESLQISWSPSTPVSKERLAIYSSGSVFIYEYPWKTPPLKIDVNVAPNSSYEDVLTQEIQLEWPYLVVKHQGGALMQVQDFYTVYHAVTKKKVDILMDRNTSSDFTMEQGALVVNSSSITPGPGGTLSAPGNLIYGRYDLATGKSIYEKRAVFHNNETYWSTKYDHQQLLLLDSDTNTLTQFDQQGRVLSSVNIEKAWSYSGILWFYQQNFILTKRSDDGITLERIPVNTDIIVTEGKHQRGNSIGNINNGGYYASDSDWVYFTDFSSNGNMFKKKLGSSERTKVNDDEHVQGINVLQGKLIYTSNDRLTSANVDGTDQRVLDTNAFHVSVVGDWIYYTRGTIQGGQIYRMKMNGSAKQMIADHSVSTLAVTANAIYYTIDFSKLMRMDLDGSNKKKLLTGMISDVNVQDTQLYFNYNKQLYAMNLDGTQLTKISEHDARDINIVGDWIYYSNHSDYSKKLYRMDVNGQHEQVLNTDKTFYIHVIDKTLYYYAPVFKRYNEYILS</sequence>
<protein>
    <recommendedName>
        <fullName evidence="2">Prolow-density lipoprotein receptor-related protein 1-like beta-propeller domain-containing protein</fullName>
    </recommendedName>
</protein>
<dbReference type="EMBL" id="MSZX01000001">
    <property type="protein sequence ID" value="OPA81217.1"/>
    <property type="molecule type" value="Genomic_DNA"/>
</dbReference>
<dbReference type="Proteomes" id="UP000190188">
    <property type="component" value="Unassembled WGS sequence"/>
</dbReference>
<dbReference type="InterPro" id="IPR032485">
    <property type="entry name" value="LRP1-like_beta_prop"/>
</dbReference>
<dbReference type="Pfam" id="PF16472">
    <property type="entry name" value="DUF5050"/>
    <property type="match status" value="1"/>
</dbReference>
<feature type="signal peptide" evidence="1">
    <location>
        <begin position="1"/>
        <end position="22"/>
    </location>
</feature>
<comment type="caution">
    <text evidence="3">The sequence shown here is derived from an EMBL/GenBank/DDBJ whole genome shotgun (WGS) entry which is preliminary data.</text>
</comment>
<dbReference type="Gene3D" id="2.120.10.30">
    <property type="entry name" value="TolB, C-terminal domain"/>
    <property type="match status" value="1"/>
</dbReference>
<dbReference type="InterPro" id="IPR053369">
    <property type="entry name" value="SrfA-induced_signal"/>
</dbReference>
<organism evidence="3 4">
    <name type="scientific">Paenibacillus selenitireducens</name>
    <dbReference type="NCBI Taxonomy" id="1324314"/>
    <lineage>
        <taxon>Bacteria</taxon>
        <taxon>Bacillati</taxon>
        <taxon>Bacillota</taxon>
        <taxon>Bacilli</taxon>
        <taxon>Bacillales</taxon>
        <taxon>Paenibacillaceae</taxon>
        <taxon>Paenibacillus</taxon>
    </lineage>
</organism>
<dbReference type="OrthoDB" id="1889751at2"/>
<reference evidence="3 4" key="1">
    <citation type="submission" date="2017-01" db="EMBL/GenBank/DDBJ databases">
        <title>Genome analysis of Paenibacillus selenitrireducens ES3-24.</title>
        <authorList>
            <person name="Xu D."/>
            <person name="Yao R."/>
            <person name="Zheng S."/>
        </authorList>
    </citation>
    <scope>NUCLEOTIDE SEQUENCE [LARGE SCALE GENOMIC DNA]</scope>
    <source>
        <strain evidence="3 4">ES3-24</strain>
    </source>
</reference>
<keyword evidence="1" id="KW-0732">Signal</keyword>
<dbReference type="SUPFAM" id="SSF63825">
    <property type="entry name" value="YWTD domain"/>
    <property type="match status" value="1"/>
</dbReference>
<proteinExistence type="predicted"/>
<dbReference type="SUPFAM" id="SSF69304">
    <property type="entry name" value="Tricorn protease N-terminal domain"/>
    <property type="match status" value="1"/>
</dbReference>
<keyword evidence="4" id="KW-1185">Reference proteome</keyword>
<evidence type="ECO:0000313" key="3">
    <source>
        <dbReference type="EMBL" id="OPA81217.1"/>
    </source>
</evidence>
<dbReference type="InterPro" id="IPR011042">
    <property type="entry name" value="6-blade_b-propeller_TolB-like"/>
</dbReference>
<name>A0A1T2XMY1_9BACL</name>
<accession>A0A1T2XMY1</accession>
<dbReference type="PANTHER" id="PTHR32256:SF17">
    <property type="entry name" value="EGF-LIKE DOMAIN-CONTAINING PROTEIN"/>
    <property type="match status" value="1"/>
</dbReference>
<feature type="domain" description="Prolow-density lipoprotein receptor-related protein 1-like beta-propeller" evidence="2">
    <location>
        <begin position="373"/>
        <end position="622"/>
    </location>
</feature>
<evidence type="ECO:0000256" key="1">
    <source>
        <dbReference type="SAM" id="SignalP"/>
    </source>
</evidence>
<dbReference type="STRING" id="1324314.BVG16_02525"/>
<dbReference type="PANTHER" id="PTHR32256">
    <property type="match status" value="1"/>
</dbReference>